<proteinExistence type="predicted"/>
<protein>
    <submittedName>
        <fullName evidence="1">Uncharacterized protein</fullName>
    </submittedName>
</protein>
<keyword evidence="2" id="KW-1185">Reference proteome</keyword>
<evidence type="ECO:0000313" key="2">
    <source>
        <dbReference type="Proteomes" id="UP000265520"/>
    </source>
</evidence>
<name>A0A392SGR8_9FABA</name>
<sequence>MLSIEMHDLYRMSAFTPTIPRIPSQNADLLATRDQISAKFAKYLHRVLTPEQRGLAAI</sequence>
<reference evidence="1 2" key="1">
    <citation type="journal article" date="2018" name="Front. Plant Sci.">
        <title>Red Clover (Trifolium pratense) and Zigzag Clover (T. medium) - A Picture of Genomic Similarities and Differences.</title>
        <authorList>
            <person name="Dluhosova J."/>
            <person name="Istvanek J."/>
            <person name="Nedelnik J."/>
            <person name="Repkova J."/>
        </authorList>
    </citation>
    <scope>NUCLEOTIDE SEQUENCE [LARGE SCALE GENOMIC DNA]</scope>
    <source>
        <strain evidence="2">cv. 10/8</strain>
        <tissue evidence="1">Leaf</tissue>
    </source>
</reference>
<accession>A0A392SGR8</accession>
<organism evidence="1 2">
    <name type="scientific">Trifolium medium</name>
    <dbReference type="NCBI Taxonomy" id="97028"/>
    <lineage>
        <taxon>Eukaryota</taxon>
        <taxon>Viridiplantae</taxon>
        <taxon>Streptophyta</taxon>
        <taxon>Embryophyta</taxon>
        <taxon>Tracheophyta</taxon>
        <taxon>Spermatophyta</taxon>
        <taxon>Magnoliopsida</taxon>
        <taxon>eudicotyledons</taxon>
        <taxon>Gunneridae</taxon>
        <taxon>Pentapetalae</taxon>
        <taxon>rosids</taxon>
        <taxon>fabids</taxon>
        <taxon>Fabales</taxon>
        <taxon>Fabaceae</taxon>
        <taxon>Papilionoideae</taxon>
        <taxon>50 kb inversion clade</taxon>
        <taxon>NPAAA clade</taxon>
        <taxon>Hologalegina</taxon>
        <taxon>IRL clade</taxon>
        <taxon>Trifolieae</taxon>
        <taxon>Trifolium</taxon>
    </lineage>
</organism>
<comment type="caution">
    <text evidence="1">The sequence shown here is derived from an EMBL/GenBank/DDBJ whole genome shotgun (WGS) entry which is preliminary data.</text>
</comment>
<feature type="non-terminal residue" evidence="1">
    <location>
        <position position="58"/>
    </location>
</feature>
<evidence type="ECO:0000313" key="1">
    <source>
        <dbReference type="EMBL" id="MCI48088.1"/>
    </source>
</evidence>
<dbReference type="AlphaFoldDB" id="A0A392SGR8"/>
<dbReference type="EMBL" id="LXQA010381455">
    <property type="protein sequence ID" value="MCI48088.1"/>
    <property type="molecule type" value="Genomic_DNA"/>
</dbReference>
<dbReference type="Proteomes" id="UP000265520">
    <property type="component" value="Unassembled WGS sequence"/>
</dbReference>